<dbReference type="GO" id="GO:0005634">
    <property type="term" value="C:nucleus"/>
    <property type="evidence" value="ECO:0007669"/>
    <property type="project" value="UniProtKB-SubCell"/>
</dbReference>
<keyword evidence="2" id="KW-0479">Metal-binding</keyword>
<proteinExistence type="predicted"/>
<sequence>MAAAAAVSSPLSLRPAGTPSLLQGPPLTHHMLRPAPGPIRTAHGTILFSPY</sequence>
<evidence type="ECO:0000256" key="7">
    <source>
        <dbReference type="SAM" id="MobiDB-lite"/>
    </source>
</evidence>
<evidence type="ECO:0000313" key="8">
    <source>
        <dbReference type="EMBL" id="PIO32473.1"/>
    </source>
</evidence>
<name>A0A2G9RZ23_AQUCT</name>
<dbReference type="InterPro" id="IPR051845">
    <property type="entry name" value="Znf385"/>
</dbReference>
<protein>
    <submittedName>
        <fullName evidence="8">Uncharacterized protein</fullName>
    </submittedName>
</protein>
<dbReference type="PANTHER" id="PTHR23067">
    <property type="entry name" value="DOUBLE-STRANDED RNA-BINDING ZINC FINGER PROTEIN"/>
    <property type="match status" value="1"/>
</dbReference>
<gene>
    <name evidence="8" type="ORF">AB205_0195840</name>
</gene>
<dbReference type="AlphaFoldDB" id="A0A2G9RZ23"/>
<evidence type="ECO:0000256" key="4">
    <source>
        <dbReference type="ARBA" id="ARBA00022771"/>
    </source>
</evidence>
<evidence type="ECO:0000256" key="3">
    <source>
        <dbReference type="ARBA" id="ARBA00022737"/>
    </source>
</evidence>
<comment type="subcellular location">
    <subcellularLocation>
        <location evidence="1">Nucleus</location>
    </subcellularLocation>
</comment>
<keyword evidence="3" id="KW-0677">Repeat</keyword>
<dbReference type="GO" id="GO:0003730">
    <property type="term" value="F:mRNA 3'-UTR binding"/>
    <property type="evidence" value="ECO:0007669"/>
    <property type="project" value="TreeGrafter"/>
</dbReference>
<dbReference type="GO" id="GO:0010609">
    <property type="term" value="P:mRNA localization resulting in post-transcriptional regulation of gene expression"/>
    <property type="evidence" value="ECO:0007669"/>
    <property type="project" value="TreeGrafter"/>
</dbReference>
<keyword evidence="4" id="KW-0863">Zinc-finger</keyword>
<feature type="region of interest" description="Disordered" evidence="7">
    <location>
        <begin position="1"/>
        <end position="40"/>
    </location>
</feature>
<keyword evidence="6" id="KW-0539">Nucleus</keyword>
<evidence type="ECO:0000256" key="5">
    <source>
        <dbReference type="ARBA" id="ARBA00022833"/>
    </source>
</evidence>
<evidence type="ECO:0000256" key="2">
    <source>
        <dbReference type="ARBA" id="ARBA00022723"/>
    </source>
</evidence>
<dbReference type="GO" id="GO:2000765">
    <property type="term" value="P:regulation of cytoplasmic translation"/>
    <property type="evidence" value="ECO:0007669"/>
    <property type="project" value="TreeGrafter"/>
</dbReference>
<dbReference type="GO" id="GO:0008270">
    <property type="term" value="F:zinc ion binding"/>
    <property type="evidence" value="ECO:0007669"/>
    <property type="project" value="UniProtKB-KW"/>
</dbReference>
<keyword evidence="9" id="KW-1185">Reference proteome</keyword>
<evidence type="ECO:0000313" key="9">
    <source>
        <dbReference type="Proteomes" id="UP000228934"/>
    </source>
</evidence>
<keyword evidence="5" id="KW-0862">Zinc</keyword>
<dbReference type="PANTHER" id="PTHR23067:SF13">
    <property type="entry name" value="ZINC FINGER PROTEIN 385A"/>
    <property type="match status" value="1"/>
</dbReference>
<dbReference type="OrthoDB" id="9448812at2759"/>
<dbReference type="GO" id="GO:0043025">
    <property type="term" value="C:neuronal cell body"/>
    <property type="evidence" value="ECO:0007669"/>
    <property type="project" value="TreeGrafter"/>
</dbReference>
<evidence type="ECO:0000256" key="1">
    <source>
        <dbReference type="ARBA" id="ARBA00004123"/>
    </source>
</evidence>
<dbReference type="Proteomes" id="UP000228934">
    <property type="component" value="Unassembled WGS sequence"/>
</dbReference>
<organism evidence="8 9">
    <name type="scientific">Aquarana catesbeiana</name>
    <name type="common">American bullfrog</name>
    <name type="synonym">Rana catesbeiana</name>
    <dbReference type="NCBI Taxonomy" id="8400"/>
    <lineage>
        <taxon>Eukaryota</taxon>
        <taxon>Metazoa</taxon>
        <taxon>Chordata</taxon>
        <taxon>Craniata</taxon>
        <taxon>Vertebrata</taxon>
        <taxon>Euteleostomi</taxon>
        <taxon>Amphibia</taxon>
        <taxon>Batrachia</taxon>
        <taxon>Anura</taxon>
        <taxon>Neobatrachia</taxon>
        <taxon>Ranoidea</taxon>
        <taxon>Ranidae</taxon>
        <taxon>Aquarana</taxon>
    </lineage>
</organism>
<dbReference type="EMBL" id="KV932263">
    <property type="protein sequence ID" value="PIO32473.1"/>
    <property type="molecule type" value="Genomic_DNA"/>
</dbReference>
<reference evidence="9" key="1">
    <citation type="journal article" date="2017" name="Nat. Commun.">
        <title>The North American bullfrog draft genome provides insight into hormonal regulation of long noncoding RNA.</title>
        <authorList>
            <person name="Hammond S.A."/>
            <person name="Warren R.L."/>
            <person name="Vandervalk B.P."/>
            <person name="Kucuk E."/>
            <person name="Khan H."/>
            <person name="Gibb E.A."/>
            <person name="Pandoh P."/>
            <person name="Kirk H."/>
            <person name="Zhao Y."/>
            <person name="Jones M."/>
            <person name="Mungall A.J."/>
            <person name="Coope R."/>
            <person name="Pleasance S."/>
            <person name="Moore R.A."/>
            <person name="Holt R.A."/>
            <person name="Round J.M."/>
            <person name="Ohora S."/>
            <person name="Walle B.V."/>
            <person name="Veldhoen N."/>
            <person name="Helbing C.C."/>
            <person name="Birol I."/>
        </authorList>
    </citation>
    <scope>NUCLEOTIDE SEQUENCE [LARGE SCALE GENOMIC DNA]</scope>
</reference>
<evidence type="ECO:0000256" key="6">
    <source>
        <dbReference type="ARBA" id="ARBA00023242"/>
    </source>
</evidence>
<accession>A0A2G9RZ23</accession>